<dbReference type="GeneID" id="36319370"/>
<feature type="region of interest" description="Disordered" evidence="1">
    <location>
        <begin position="112"/>
        <end position="183"/>
    </location>
</feature>
<gene>
    <name evidence="3" type="ORF">AAJ76_2000146453</name>
</gene>
<sequence length="183" mass="20398">MKNHFLVNFLLLCSLVFAEAEKEQPSEKDIGDSDKSVIVNKDGLNDDTTTEGILEKNKIYPPKGQERQTLKDVAEEAKKNGLSAVSLLALYSNGNALKYLPESVFQTAEKQLEDATRTDQQLVDYGDDIEGAANENTEEPKENEPEPKNEEQKEKEPAPKEEEEEPQETKEGANTGSSTLRLK</sequence>
<feature type="compositionally biased region" description="Basic and acidic residues" evidence="1">
    <location>
        <begin position="138"/>
        <end position="160"/>
    </location>
</feature>
<feature type="compositionally biased region" description="Basic and acidic residues" evidence="1">
    <location>
        <begin position="24"/>
        <end position="35"/>
    </location>
</feature>
<feature type="signal peptide" evidence="2">
    <location>
        <begin position="1"/>
        <end position="20"/>
    </location>
</feature>
<feature type="region of interest" description="Disordered" evidence="1">
    <location>
        <begin position="24"/>
        <end position="70"/>
    </location>
</feature>
<proteinExistence type="predicted"/>
<dbReference type="AlphaFoldDB" id="A0A0F9YW02"/>
<evidence type="ECO:0000256" key="1">
    <source>
        <dbReference type="SAM" id="MobiDB-lite"/>
    </source>
</evidence>
<keyword evidence="2" id="KW-0732">Signal</keyword>
<organism evidence="3 4">
    <name type="scientific">Vairimorpha ceranae</name>
    <dbReference type="NCBI Taxonomy" id="40302"/>
    <lineage>
        <taxon>Eukaryota</taxon>
        <taxon>Fungi</taxon>
        <taxon>Fungi incertae sedis</taxon>
        <taxon>Microsporidia</taxon>
        <taxon>Nosematidae</taxon>
        <taxon>Vairimorpha</taxon>
    </lineage>
</organism>
<reference evidence="3 4" key="1">
    <citation type="journal article" date="2015" name="Environ. Microbiol.">
        <title>Genome analyses suggest the presence of polyploidy and recent human-driven expansions in eight global populations of the honeybee pathogen Nosema ceranae.</title>
        <authorList>
            <person name="Pelin A."/>
            <person name="Selman M."/>
            <person name="Aris-Brosou S."/>
            <person name="Farinelli L."/>
            <person name="Corradi N."/>
        </authorList>
    </citation>
    <scope>NUCLEOTIDE SEQUENCE [LARGE SCALE GENOMIC DNA]</scope>
    <source>
        <strain evidence="3 4">PA08 1199</strain>
    </source>
</reference>
<feature type="compositionally biased region" description="Basic and acidic residues" evidence="1">
    <location>
        <begin position="53"/>
        <end position="70"/>
    </location>
</feature>
<evidence type="ECO:0000256" key="2">
    <source>
        <dbReference type="SAM" id="SignalP"/>
    </source>
</evidence>
<dbReference type="RefSeq" id="XP_024332329.1">
    <property type="nucleotide sequence ID" value="XM_024474449.1"/>
</dbReference>
<keyword evidence="4" id="KW-1185">Reference proteome</keyword>
<dbReference type="VEuPathDB" id="MicrosporidiaDB:AAJ76_2000146453"/>
<comment type="caution">
    <text evidence="3">The sequence shown here is derived from an EMBL/GenBank/DDBJ whole genome shotgun (WGS) entry which is preliminary data.</text>
</comment>
<protein>
    <submittedName>
        <fullName evidence="3">Uncharacterized protein</fullName>
    </submittedName>
</protein>
<accession>A0A0F9YW02</accession>
<evidence type="ECO:0000313" key="3">
    <source>
        <dbReference type="EMBL" id="KKO76587.1"/>
    </source>
</evidence>
<dbReference type="EMBL" id="JPQZ01000002">
    <property type="protein sequence ID" value="KKO76587.1"/>
    <property type="molecule type" value="Genomic_DNA"/>
</dbReference>
<evidence type="ECO:0000313" key="4">
    <source>
        <dbReference type="Proteomes" id="UP000034350"/>
    </source>
</evidence>
<dbReference type="Proteomes" id="UP000034350">
    <property type="component" value="Unassembled WGS sequence"/>
</dbReference>
<name>A0A0F9YW02_9MICR</name>
<dbReference type="VEuPathDB" id="MicrosporidiaDB:NCER_100569"/>
<feature type="chain" id="PRO_5002530335" evidence="2">
    <location>
        <begin position="21"/>
        <end position="183"/>
    </location>
</feature>
<feature type="compositionally biased region" description="Polar residues" evidence="1">
    <location>
        <begin position="172"/>
        <end position="183"/>
    </location>
</feature>